<reference evidence="5" key="2">
    <citation type="submission" date="2015-01" db="EMBL/GenBank/DDBJ databases">
        <authorList>
            <person name="Manzoor Shahid"/>
            <person name="Zubair Saima"/>
        </authorList>
    </citation>
    <scope>NUCLEOTIDE SEQUENCE [LARGE SCALE GENOMIC DNA]</scope>
    <source>
        <strain evidence="5">V1</strain>
    </source>
</reference>
<organism evidence="3 5">
    <name type="scientific">Treponema phagedenis</name>
    <dbReference type="NCBI Taxonomy" id="162"/>
    <lineage>
        <taxon>Bacteria</taxon>
        <taxon>Pseudomonadati</taxon>
        <taxon>Spirochaetota</taxon>
        <taxon>Spirochaetia</taxon>
        <taxon>Spirochaetales</taxon>
        <taxon>Treponemataceae</taxon>
        <taxon>Treponema</taxon>
    </lineage>
</organism>
<evidence type="ECO:0000313" key="6">
    <source>
        <dbReference type="Proteomes" id="UP000323594"/>
    </source>
</evidence>
<dbReference type="Proteomes" id="UP000323594">
    <property type="component" value="Chromosome"/>
</dbReference>
<evidence type="ECO:0000259" key="2">
    <source>
        <dbReference type="Pfam" id="PF19823"/>
    </source>
</evidence>
<proteinExistence type="predicted"/>
<reference evidence="4 6" key="3">
    <citation type="submission" date="2019-08" db="EMBL/GenBank/DDBJ databases">
        <authorList>
            <person name="Kuhnert P."/>
        </authorList>
    </citation>
    <scope>NUCLEOTIDE SEQUENCE [LARGE SCALE GENOMIC DNA]</scope>
    <source>
        <strain evidence="4 6">B36.5</strain>
    </source>
</reference>
<dbReference type="Proteomes" id="UP000042527">
    <property type="component" value="Unassembled WGS sequence"/>
</dbReference>
<keyword evidence="5" id="KW-1185">Reference proteome</keyword>
<accession>A0A0B7GP74</accession>
<dbReference type="EMBL" id="CP042817">
    <property type="protein sequence ID" value="QEJ97813.1"/>
    <property type="molecule type" value="Genomic_DNA"/>
</dbReference>
<feature type="domain" description="DUF6305" evidence="2">
    <location>
        <begin position="52"/>
        <end position="205"/>
    </location>
</feature>
<protein>
    <recommendedName>
        <fullName evidence="2">DUF6305 domain-containing protein</fullName>
    </recommendedName>
</protein>
<dbReference type="RefSeq" id="WP_024752493.1">
    <property type="nucleotide sequence ID" value="NZ_CDNC01000001.1"/>
</dbReference>
<keyword evidence="1" id="KW-0732">Signal</keyword>
<dbReference type="GeneID" id="57753592"/>
<dbReference type="PROSITE" id="PS51257">
    <property type="entry name" value="PROKAR_LIPOPROTEIN"/>
    <property type="match status" value="1"/>
</dbReference>
<evidence type="ECO:0000313" key="3">
    <source>
        <dbReference type="EMBL" id="CEM60369.1"/>
    </source>
</evidence>
<dbReference type="OrthoDB" id="1922448at2"/>
<dbReference type="EMBL" id="CDNC01000001">
    <property type="protein sequence ID" value="CEM60369.1"/>
    <property type="molecule type" value="Genomic_DNA"/>
</dbReference>
<feature type="chain" id="PRO_5041596579" description="DUF6305 domain-containing protein" evidence="1">
    <location>
        <begin position="24"/>
        <end position="206"/>
    </location>
</feature>
<dbReference type="Pfam" id="PF19823">
    <property type="entry name" value="DUF6305"/>
    <property type="match status" value="1"/>
</dbReference>
<evidence type="ECO:0000313" key="4">
    <source>
        <dbReference type="EMBL" id="QEJ97813.1"/>
    </source>
</evidence>
<reference evidence="3" key="1">
    <citation type="submission" date="2015-01" db="EMBL/GenBank/DDBJ databases">
        <authorList>
            <person name="Xiang T."/>
            <person name="Song Y."/>
            <person name="Huang L."/>
            <person name="Wang B."/>
            <person name="Wu P."/>
        </authorList>
    </citation>
    <scope>NUCLEOTIDE SEQUENCE [LARGE SCALE GENOMIC DNA]</scope>
    <source>
        <strain evidence="3">V1</strain>
    </source>
</reference>
<sequence>MKKNLRVIMVLALMIFVAGCSKSDQSGQQGDQNQSASAGLAEMKGLSQPIAEQPALLTTVGQSADVAMVKAMLDNIGIKYTMNNMAKKGELGDAKTLVLAIGGSSKGLGAAGIDSAAELVRVKGLIEDAVSKNLTIIALHIGGEARRGELSDQFIEPSFAHANYAIVVAKGDADNKMKNLAAQKNIPIDVIETMTDTIGHLKAAFK</sequence>
<dbReference type="InterPro" id="IPR046272">
    <property type="entry name" value="DUF6305"/>
</dbReference>
<feature type="signal peptide" evidence="1">
    <location>
        <begin position="1"/>
        <end position="23"/>
    </location>
</feature>
<dbReference type="AlphaFoldDB" id="A0A0B7GP74"/>
<gene>
    <name evidence="4" type="ORF">FUT82_07265</name>
    <name evidence="3" type="ORF">TPHV1_10037</name>
</gene>
<evidence type="ECO:0000256" key="1">
    <source>
        <dbReference type="SAM" id="SignalP"/>
    </source>
</evidence>
<evidence type="ECO:0000313" key="5">
    <source>
        <dbReference type="Proteomes" id="UP000042527"/>
    </source>
</evidence>
<name>A0A0B7GP74_TREPH</name>